<keyword evidence="1" id="KW-0129">CBS domain</keyword>
<feature type="transmembrane region" description="Helical" evidence="2">
    <location>
        <begin position="111"/>
        <end position="129"/>
    </location>
</feature>
<dbReference type="InterPro" id="IPR058581">
    <property type="entry name" value="TM_HPP"/>
</dbReference>
<dbReference type="InterPro" id="IPR046342">
    <property type="entry name" value="CBS_dom_sf"/>
</dbReference>
<feature type="transmembrane region" description="Helical" evidence="2">
    <location>
        <begin position="33"/>
        <end position="53"/>
    </location>
</feature>
<keyword evidence="2" id="KW-0472">Membrane</keyword>
<evidence type="ECO:0000313" key="5">
    <source>
        <dbReference type="Proteomes" id="UP001595957"/>
    </source>
</evidence>
<keyword evidence="5" id="KW-1185">Reference proteome</keyword>
<dbReference type="Pfam" id="PF04982">
    <property type="entry name" value="TM_HPP"/>
    <property type="match status" value="1"/>
</dbReference>
<dbReference type="CDD" id="cd02205">
    <property type="entry name" value="CBS_pair_SF"/>
    <property type="match status" value="1"/>
</dbReference>
<name>A0ABV9EUZ7_9SPHN</name>
<dbReference type="SUPFAM" id="SSF54631">
    <property type="entry name" value="CBS-domain pair"/>
    <property type="match status" value="1"/>
</dbReference>
<dbReference type="Proteomes" id="UP001595957">
    <property type="component" value="Unassembled WGS sequence"/>
</dbReference>
<dbReference type="EMBL" id="JBHSFZ010000006">
    <property type="protein sequence ID" value="MFC4593492.1"/>
    <property type="molecule type" value="Genomic_DNA"/>
</dbReference>
<comment type="caution">
    <text evidence="4">The sequence shown here is derived from an EMBL/GenBank/DDBJ whole genome shotgun (WGS) entry which is preliminary data.</text>
</comment>
<keyword evidence="2" id="KW-0812">Transmembrane</keyword>
<dbReference type="InterPro" id="IPR007065">
    <property type="entry name" value="HPP"/>
</dbReference>
<dbReference type="RefSeq" id="WP_066523899.1">
    <property type="nucleotide sequence ID" value="NZ_JBHSFZ010000006.1"/>
</dbReference>
<dbReference type="Pfam" id="PF00571">
    <property type="entry name" value="CBS"/>
    <property type="match status" value="2"/>
</dbReference>
<evidence type="ECO:0000256" key="2">
    <source>
        <dbReference type="SAM" id="Phobius"/>
    </source>
</evidence>
<protein>
    <submittedName>
        <fullName evidence="4">HPP family protein</fullName>
    </submittedName>
</protein>
<keyword evidence="2" id="KW-1133">Transmembrane helix</keyword>
<reference evidence="5" key="1">
    <citation type="journal article" date="2019" name="Int. J. Syst. Evol. Microbiol.">
        <title>The Global Catalogue of Microorganisms (GCM) 10K type strain sequencing project: providing services to taxonomists for standard genome sequencing and annotation.</title>
        <authorList>
            <consortium name="The Broad Institute Genomics Platform"/>
            <consortium name="The Broad Institute Genome Sequencing Center for Infectious Disease"/>
            <person name="Wu L."/>
            <person name="Ma J."/>
        </authorList>
    </citation>
    <scope>NUCLEOTIDE SEQUENCE [LARGE SCALE GENOMIC DNA]</scope>
    <source>
        <strain evidence="5">NBRC 103632</strain>
    </source>
</reference>
<evidence type="ECO:0000256" key="1">
    <source>
        <dbReference type="PROSITE-ProRule" id="PRU00703"/>
    </source>
</evidence>
<sequence>MSAEKNDRLIWSRYYSAFIPAPPGPGFFDRLKAASGAIGGIAITGLLCGLMLGNGVAHPLLVAPMGASAVLLYAVPASPLAQPWSVFGGNVVSALIGITIARLIPDPTIAAALAVGCAIAGMSLLRCLHPPGGAVALSAVLGAANGAPSYMFALVPVGLNTALLLAIAILFHRLAGHSYPHVAPKAPSAHGTSDPAPLLRTPPSEEDVKEALHAYGDVLDVDPADLQVVLHHAEVRAAERSHGTLTCGEIMSRDVISVRGSEPISHARQLLHSRRLLSLPVLDDAGQVNGVIGPLDLSREGAQVRDIAADPLLVTKDTPVAQLLRPLTSGMRREAVVVDHDGKLRGLVTQTDLLAALALRA</sequence>
<dbReference type="PANTHER" id="PTHR33741:SF5">
    <property type="entry name" value="TRANSMEMBRANE PROTEIN DDB_G0269096-RELATED"/>
    <property type="match status" value="1"/>
</dbReference>
<feature type="transmembrane region" description="Helical" evidence="2">
    <location>
        <begin position="84"/>
        <end position="104"/>
    </location>
</feature>
<dbReference type="SMART" id="SM00116">
    <property type="entry name" value="CBS"/>
    <property type="match status" value="2"/>
</dbReference>
<organism evidence="4 5">
    <name type="scientific">Sphingobium tyrosinilyticum</name>
    <dbReference type="NCBI Taxonomy" id="2715436"/>
    <lineage>
        <taxon>Bacteria</taxon>
        <taxon>Pseudomonadati</taxon>
        <taxon>Pseudomonadota</taxon>
        <taxon>Alphaproteobacteria</taxon>
        <taxon>Sphingomonadales</taxon>
        <taxon>Sphingomonadaceae</taxon>
        <taxon>Sphingobium</taxon>
    </lineage>
</organism>
<gene>
    <name evidence="4" type="ORF">ACFO3E_04710</name>
</gene>
<feature type="transmembrane region" description="Helical" evidence="2">
    <location>
        <begin position="149"/>
        <end position="171"/>
    </location>
</feature>
<feature type="domain" description="CBS" evidence="3">
    <location>
        <begin position="251"/>
        <end position="307"/>
    </location>
</feature>
<evidence type="ECO:0000313" key="4">
    <source>
        <dbReference type="EMBL" id="MFC4593492.1"/>
    </source>
</evidence>
<dbReference type="Gene3D" id="3.10.580.10">
    <property type="entry name" value="CBS-domain"/>
    <property type="match status" value="2"/>
</dbReference>
<dbReference type="InterPro" id="IPR000644">
    <property type="entry name" value="CBS_dom"/>
</dbReference>
<dbReference type="PROSITE" id="PS51371">
    <property type="entry name" value="CBS"/>
    <property type="match status" value="2"/>
</dbReference>
<dbReference type="PANTHER" id="PTHR33741">
    <property type="entry name" value="TRANSMEMBRANE PROTEIN DDB_G0269096-RELATED"/>
    <property type="match status" value="1"/>
</dbReference>
<feature type="domain" description="CBS" evidence="3">
    <location>
        <begin position="310"/>
        <end position="361"/>
    </location>
</feature>
<accession>A0ABV9EUZ7</accession>
<proteinExistence type="predicted"/>
<evidence type="ECO:0000259" key="3">
    <source>
        <dbReference type="PROSITE" id="PS51371"/>
    </source>
</evidence>